<dbReference type="EC" id="1.11.1.7" evidence="3"/>
<comment type="cofactor">
    <cofactor evidence="9">
        <name>Ca(2+)</name>
        <dbReference type="ChEBI" id="CHEBI:29108"/>
    </cofactor>
    <text evidence="9">Binds 2 calcium ions per subunit.</text>
</comment>
<feature type="binding site" evidence="9">
    <location>
        <position position="58"/>
    </location>
    <ligand>
        <name>Ca(2+)</name>
        <dbReference type="ChEBI" id="CHEBI:29108"/>
        <label>2</label>
    </ligand>
</feature>
<reference evidence="12 13" key="1">
    <citation type="journal article" date="2021" name="Nat. Commun.">
        <title>Incipient diploidization of the medicinal plant Perilla within 10,000 years.</title>
        <authorList>
            <person name="Zhang Y."/>
            <person name="Shen Q."/>
            <person name="Leng L."/>
            <person name="Zhang D."/>
            <person name="Chen S."/>
            <person name="Shi Y."/>
            <person name="Ning Z."/>
            <person name="Chen S."/>
        </authorList>
    </citation>
    <scope>NUCLEOTIDE SEQUENCE [LARGE SCALE GENOMIC DNA]</scope>
    <source>
        <strain evidence="13">cv. PC099</strain>
    </source>
</reference>
<feature type="binding site" evidence="9">
    <location>
        <position position="50"/>
    </location>
    <ligand>
        <name>Ca(2+)</name>
        <dbReference type="ChEBI" id="CHEBI:29108"/>
        <label>2</label>
    </ligand>
</feature>
<keyword evidence="8" id="KW-0408">Iron</keyword>
<keyword evidence="9" id="KW-0106">Calcium</keyword>
<evidence type="ECO:0000256" key="10">
    <source>
        <dbReference type="RuleBase" id="RU004241"/>
    </source>
</evidence>
<dbReference type="InterPro" id="IPR002016">
    <property type="entry name" value="Haem_peroxidase"/>
</dbReference>
<evidence type="ECO:0000259" key="11">
    <source>
        <dbReference type="PROSITE" id="PS50873"/>
    </source>
</evidence>
<keyword evidence="6 9" id="KW-0479">Metal-binding</keyword>
<dbReference type="GO" id="GO:0140825">
    <property type="term" value="F:lactoperoxidase activity"/>
    <property type="evidence" value="ECO:0007669"/>
    <property type="project" value="UniProtKB-EC"/>
</dbReference>
<dbReference type="PRINTS" id="PR00461">
    <property type="entry name" value="PLPEROXIDASE"/>
</dbReference>
<comment type="similarity">
    <text evidence="10">Belongs to the peroxidase family.</text>
</comment>
<keyword evidence="4 12" id="KW-0575">Peroxidase</keyword>
<sequence length="114" mass="12763">MLDFFAIDYVKGIVLGVTNLPDFTLDQSYAAQLRTRCPQSGGDQNLFPLDFVSPATFDNAYFKNLLSFKGLLNSDQVLVNKNQESLELVKRYAESNAVCRINGEDGEHLSIDRP</sequence>
<dbReference type="GO" id="GO:0046872">
    <property type="term" value="F:metal ion binding"/>
    <property type="evidence" value="ECO:0007669"/>
    <property type="project" value="UniProtKB-KW"/>
</dbReference>
<dbReference type="InterPro" id="IPR010255">
    <property type="entry name" value="Haem_peroxidase_sf"/>
</dbReference>
<dbReference type="GO" id="GO:0020037">
    <property type="term" value="F:heme binding"/>
    <property type="evidence" value="ECO:0007669"/>
    <property type="project" value="InterPro"/>
</dbReference>
<evidence type="ECO:0000256" key="7">
    <source>
        <dbReference type="ARBA" id="ARBA00023002"/>
    </source>
</evidence>
<organism evidence="12 13">
    <name type="scientific">Perilla frutescens var. hirtella</name>
    <name type="common">Perilla citriodora</name>
    <name type="synonym">Perilla setoyensis</name>
    <dbReference type="NCBI Taxonomy" id="608512"/>
    <lineage>
        <taxon>Eukaryota</taxon>
        <taxon>Viridiplantae</taxon>
        <taxon>Streptophyta</taxon>
        <taxon>Embryophyta</taxon>
        <taxon>Tracheophyta</taxon>
        <taxon>Spermatophyta</taxon>
        <taxon>Magnoliopsida</taxon>
        <taxon>eudicotyledons</taxon>
        <taxon>Gunneridae</taxon>
        <taxon>Pentapetalae</taxon>
        <taxon>asterids</taxon>
        <taxon>lamiids</taxon>
        <taxon>Lamiales</taxon>
        <taxon>Lamiaceae</taxon>
        <taxon>Nepetoideae</taxon>
        <taxon>Elsholtzieae</taxon>
        <taxon>Perilla</taxon>
    </lineage>
</organism>
<dbReference type="AlphaFoldDB" id="A0AAD4IV60"/>
<evidence type="ECO:0000313" key="13">
    <source>
        <dbReference type="Proteomes" id="UP001190926"/>
    </source>
</evidence>
<dbReference type="PANTHER" id="PTHR31388:SF3">
    <property type="entry name" value="PEROXIDASE 72"/>
    <property type="match status" value="1"/>
</dbReference>
<evidence type="ECO:0000256" key="1">
    <source>
        <dbReference type="ARBA" id="ARBA00000189"/>
    </source>
</evidence>
<evidence type="ECO:0000256" key="5">
    <source>
        <dbReference type="ARBA" id="ARBA00022617"/>
    </source>
</evidence>
<dbReference type="InterPro" id="IPR000823">
    <property type="entry name" value="Peroxidase_pln"/>
</dbReference>
<comment type="catalytic activity">
    <reaction evidence="1">
        <text>2 a phenolic donor + H2O2 = 2 a phenolic radical donor + 2 H2O</text>
        <dbReference type="Rhea" id="RHEA:56136"/>
        <dbReference type="ChEBI" id="CHEBI:15377"/>
        <dbReference type="ChEBI" id="CHEBI:16240"/>
        <dbReference type="ChEBI" id="CHEBI:139520"/>
        <dbReference type="ChEBI" id="CHEBI:139521"/>
        <dbReference type="EC" id="1.11.1.7"/>
    </reaction>
</comment>
<dbReference type="EMBL" id="SDAM02001842">
    <property type="protein sequence ID" value="KAH6821884.1"/>
    <property type="molecule type" value="Genomic_DNA"/>
</dbReference>
<dbReference type="GO" id="GO:0006979">
    <property type="term" value="P:response to oxidative stress"/>
    <property type="evidence" value="ECO:0007669"/>
    <property type="project" value="InterPro"/>
</dbReference>
<evidence type="ECO:0000313" key="12">
    <source>
        <dbReference type="EMBL" id="KAH6821884.1"/>
    </source>
</evidence>
<comment type="cofactor">
    <cofactor evidence="2">
        <name>heme b</name>
        <dbReference type="ChEBI" id="CHEBI:60344"/>
    </cofactor>
</comment>
<dbReference type="Gene3D" id="1.10.420.10">
    <property type="entry name" value="Peroxidase, domain 2"/>
    <property type="match status" value="1"/>
</dbReference>
<proteinExistence type="inferred from homology"/>
<dbReference type="PANTHER" id="PTHR31388">
    <property type="entry name" value="PEROXIDASE 72-RELATED"/>
    <property type="match status" value="1"/>
</dbReference>
<evidence type="ECO:0000256" key="3">
    <source>
        <dbReference type="ARBA" id="ARBA00012313"/>
    </source>
</evidence>
<evidence type="ECO:0000256" key="9">
    <source>
        <dbReference type="PIRSR" id="PIRSR600823-3"/>
    </source>
</evidence>
<dbReference type="Pfam" id="PF00141">
    <property type="entry name" value="peroxidase"/>
    <property type="match status" value="1"/>
</dbReference>
<dbReference type="PROSITE" id="PS50873">
    <property type="entry name" value="PEROXIDASE_4"/>
    <property type="match status" value="1"/>
</dbReference>
<keyword evidence="13" id="KW-1185">Reference proteome</keyword>
<evidence type="ECO:0000256" key="6">
    <source>
        <dbReference type="ARBA" id="ARBA00022723"/>
    </source>
</evidence>
<gene>
    <name evidence="12" type="ORF">C2S53_011810</name>
</gene>
<evidence type="ECO:0000256" key="4">
    <source>
        <dbReference type="ARBA" id="ARBA00022559"/>
    </source>
</evidence>
<protein>
    <recommendedName>
        <fullName evidence="3">peroxidase</fullName>
        <ecNumber evidence="3">1.11.1.7</ecNumber>
    </recommendedName>
</protein>
<keyword evidence="7" id="KW-0560">Oxidoreductase</keyword>
<feature type="domain" description="Plant heme peroxidase family profile" evidence="11">
    <location>
        <begin position="18"/>
        <end position="96"/>
    </location>
</feature>
<evidence type="ECO:0000256" key="8">
    <source>
        <dbReference type="ARBA" id="ARBA00023004"/>
    </source>
</evidence>
<dbReference type="Proteomes" id="UP001190926">
    <property type="component" value="Unassembled WGS sequence"/>
</dbReference>
<evidence type="ECO:0000256" key="2">
    <source>
        <dbReference type="ARBA" id="ARBA00001970"/>
    </source>
</evidence>
<name>A0AAD4IV60_PERFH</name>
<accession>A0AAD4IV60</accession>
<keyword evidence="5" id="KW-0349">Heme</keyword>
<dbReference type="SUPFAM" id="SSF48113">
    <property type="entry name" value="Heme-dependent peroxidases"/>
    <property type="match status" value="1"/>
</dbReference>
<comment type="caution">
    <text evidence="12">The sequence shown here is derived from an EMBL/GenBank/DDBJ whole genome shotgun (WGS) entry which is preliminary data.</text>
</comment>